<evidence type="ECO:0000256" key="5">
    <source>
        <dbReference type="SAM" id="MobiDB-lite"/>
    </source>
</evidence>
<dbReference type="EMBL" id="LUGG01000020">
    <property type="protein sequence ID" value="OBZ68377.1"/>
    <property type="molecule type" value="Genomic_DNA"/>
</dbReference>
<keyword evidence="6" id="KW-0472">Membrane</keyword>
<evidence type="ECO:0000256" key="1">
    <source>
        <dbReference type="ARBA" id="ARBA00004123"/>
    </source>
</evidence>
<dbReference type="GO" id="GO:0003714">
    <property type="term" value="F:transcription corepressor activity"/>
    <property type="evidence" value="ECO:0007669"/>
    <property type="project" value="InterPro"/>
</dbReference>
<feature type="transmembrane region" description="Helical" evidence="6">
    <location>
        <begin position="1515"/>
        <end position="1541"/>
    </location>
</feature>
<accession>A0A1C7LWC9</accession>
<dbReference type="GO" id="GO:0000122">
    <property type="term" value="P:negative regulation of transcription by RNA polymerase II"/>
    <property type="evidence" value="ECO:0007669"/>
    <property type="project" value="TreeGrafter"/>
</dbReference>
<dbReference type="Gene3D" id="1.20.1160.11">
    <property type="entry name" value="Paired amphipathic helix"/>
    <property type="match status" value="3"/>
</dbReference>
<gene>
    <name evidence="8" type="primary">pst1</name>
    <name evidence="8" type="ORF">A0H81_11629</name>
</gene>
<feature type="region of interest" description="Disordered" evidence="5">
    <location>
        <begin position="422"/>
        <end position="473"/>
    </location>
</feature>
<name>A0A1C7LWC9_GRIFR</name>
<dbReference type="OrthoDB" id="10265969at2759"/>
<comment type="subcellular location">
    <subcellularLocation>
        <location evidence="1 4">Nucleus</location>
    </subcellularLocation>
</comment>
<feature type="region of interest" description="Disordered" evidence="5">
    <location>
        <begin position="872"/>
        <end position="962"/>
    </location>
</feature>
<dbReference type="PROSITE" id="PS51477">
    <property type="entry name" value="PAH"/>
    <property type="match status" value="2"/>
</dbReference>
<comment type="caution">
    <text evidence="8">The sequence shown here is derived from an EMBL/GenBank/DDBJ whole genome shotgun (WGS) entry which is preliminary data.</text>
</comment>
<feature type="compositionally biased region" description="Low complexity" evidence="5">
    <location>
        <begin position="1928"/>
        <end position="1944"/>
    </location>
</feature>
<dbReference type="Pfam" id="PF16879">
    <property type="entry name" value="Sin3a_C"/>
    <property type="match status" value="1"/>
</dbReference>
<evidence type="ECO:0000313" key="9">
    <source>
        <dbReference type="Proteomes" id="UP000092993"/>
    </source>
</evidence>
<dbReference type="InterPro" id="IPR039774">
    <property type="entry name" value="Sin3-like"/>
</dbReference>
<dbReference type="GO" id="GO:0070822">
    <property type="term" value="C:Sin3-type complex"/>
    <property type="evidence" value="ECO:0007669"/>
    <property type="project" value="TreeGrafter"/>
</dbReference>
<keyword evidence="2" id="KW-0678">Repressor</keyword>
<feature type="region of interest" description="Disordered" evidence="5">
    <location>
        <begin position="1"/>
        <end position="38"/>
    </location>
</feature>
<dbReference type="PANTHER" id="PTHR12346:SF0">
    <property type="entry name" value="SIN3A, ISOFORM G"/>
    <property type="match status" value="1"/>
</dbReference>
<dbReference type="InterPro" id="IPR031693">
    <property type="entry name" value="Sin3_C"/>
</dbReference>
<proteinExistence type="predicted"/>
<feature type="compositionally biased region" description="Basic and acidic residues" evidence="5">
    <location>
        <begin position="892"/>
        <end position="902"/>
    </location>
</feature>
<dbReference type="FunFam" id="1.20.1160.11:FF:000001">
    <property type="entry name" value="Paired amphipathic helix protein Sin3"/>
    <property type="match status" value="1"/>
</dbReference>
<feature type="compositionally biased region" description="Basic residues" evidence="5">
    <location>
        <begin position="1349"/>
        <end position="1359"/>
    </location>
</feature>
<feature type="compositionally biased region" description="Polar residues" evidence="5">
    <location>
        <begin position="1665"/>
        <end position="1682"/>
    </location>
</feature>
<evidence type="ECO:0000256" key="4">
    <source>
        <dbReference type="PROSITE-ProRule" id="PRU00810"/>
    </source>
</evidence>
<feature type="region of interest" description="Disordered" evidence="5">
    <location>
        <begin position="1592"/>
        <end position="1686"/>
    </location>
</feature>
<reference evidence="8 9" key="1">
    <citation type="submission" date="2016-03" db="EMBL/GenBank/DDBJ databases">
        <title>Whole genome sequencing of Grifola frondosa 9006-11.</title>
        <authorList>
            <person name="Min B."/>
            <person name="Park H."/>
            <person name="Kim J.-G."/>
            <person name="Cho H."/>
            <person name="Oh Y.-L."/>
            <person name="Kong W.-S."/>
            <person name="Choi I.-G."/>
        </authorList>
    </citation>
    <scope>NUCLEOTIDE SEQUENCE [LARGE SCALE GENOMIC DNA]</scope>
    <source>
        <strain evidence="8 9">9006-11</strain>
    </source>
</reference>
<feature type="compositionally biased region" description="Basic and acidic residues" evidence="5">
    <location>
        <begin position="1609"/>
        <end position="1621"/>
    </location>
</feature>
<dbReference type="STRING" id="5627.A0A1C7LWC9"/>
<feature type="compositionally biased region" description="Basic and acidic residues" evidence="5">
    <location>
        <begin position="927"/>
        <end position="937"/>
    </location>
</feature>
<keyword evidence="6" id="KW-1133">Transmembrane helix</keyword>
<dbReference type="OMA" id="EARIENM"/>
<evidence type="ECO:0000259" key="7">
    <source>
        <dbReference type="SMART" id="SM00761"/>
    </source>
</evidence>
<keyword evidence="6" id="KW-0812">Transmembrane</keyword>
<feature type="region of interest" description="Disordered" evidence="5">
    <location>
        <begin position="1852"/>
        <end position="1952"/>
    </location>
</feature>
<dbReference type="Proteomes" id="UP000092993">
    <property type="component" value="Unassembled WGS sequence"/>
</dbReference>
<feature type="compositionally biased region" description="Pro residues" evidence="5">
    <location>
        <begin position="1861"/>
        <end position="1876"/>
    </location>
</feature>
<dbReference type="Pfam" id="PF08295">
    <property type="entry name" value="Sin3_corepress"/>
    <property type="match status" value="1"/>
</dbReference>
<sequence length="1952" mass="215259">MSAMDISPDSSHILAADRPGPSRSPPTSAISPISGLPPRTDEIISLYPLHFRSPQPKLPIPNPSQVLALLAPFSNKSSRDPSPSGARSPRKTPHPMSPPGGMMVGAEGASGTPPTAGNPDSGRALNVTDALSYLDAVKMQFQDKPDVYNHFLDIMKDFKSQVIDTPGVIQRVSMLFHGNPYLIQGFNTFLPPGYRIELSTDHLDTITVTTPMGQVTQSTAFYGAPPRLLRESVLPGGMMGSFTQQQPPFGLPPPPVLPIGIGSGSRPVTPLPAHFAHGQSPFIDAPPPHSPAMQGAQTTAAASFLGNLGSRTVEKKEEFNHAIQFLNKIKTRYAEDQETYKQFLEILQTYQKEQRQLQDALKAVPGVCASADALQGRARLDDRVQGLLTDRFRTTPPHTGLVGILPQPVGAAGASGSYAAVEAPVDKVTKPQSRRRKRPEKDTSGAQKNGAGRINKRAKANQKPEPQSPKRTYPNTLHRLILCGLLVPSQAALPQAYKTSFCFRSYKKALESGGTYEEFLKLLSLFAKDIIDSKTLVDRAEIFLGDGELMAQFKDLMGWDDKQGNVEYGPPGSIRTSAPDYYSTPAPNDGLGPRNYARLLRGNRLCWSVLNDEWISHPTWASEESGFLAHKKNSFEDTLHKSEEERHEYQVHIDALNRTIAVLEPLNNRLDQMSPEERAQFRLKPDLGGTSRTIYERIIKKVYGRDAGMEILKALQESPSVAVPVVLMRLKQRDEEWRRLQREWNRTWREVDAKNFYKALDHQGITFKQNDKKNITAKHFVQDIEAVKAEQAKAREANGESSVRSGSLGHQLEYEFQDTAVLHDAIKLIFSFLDHSPTQYSHLERRGSSDSCDRLSPFCSCSPNEFNAACGPSEVGHEEDMVDDATGSVDEENSKTARDRSARRATHSTGVSARDLRKRLLMTAQEKSPHGESKEASSRSARSTSPAASDRKSQRARERRRGPTYAQALLRGHDVLHPVATAAGGLLYSRLLICKETGAKMAAEKHASLLANPVAVELGLDEPNGPSVILQQAMEAVGERRPGEEPNVLYMYLLDACEKVFENELDQATFEEHMRWFFRTKAYNVYTLDRVIIAIIKQVQTILADNKCQELWYLLQKARSAETTTAHDTIRYRREAERHVGSDDNLYRFDWVRWAIEDTSDAVDWCGDPSVEEDSTAIGRWREYVATYAMVHPTEWMQGGKSCGAVFLRRCVMDATESVIEENSMGMLVDGISYKLLYEAGKEDVLWRRRRREETVVLRGRAVVQEEERRRRLGRMWGITASSLLAVPTLAKPFSSPSPFSRSLSGLALARAWRYPIPNRGMAHPKPFPHSSSVATGSIPTSTSQSQHSKPRTIPRSRKPYSSPIPQPSSGLLALLVTLASSATVRTPERNLVVIYDNQEQDIYPALQARSERRSRTRRSIGIADKYEQGPDGLWRKVYNWSLYGSTICGCVRSDLSRGARRPSLLICSSNRCSHRCRRRCVNKPPPQSGSATSTATATDILPSGWEKSSKNDSVLTAVILSMSIVLALFIGFTISLCVLWRKKRRRALDKDLEKKASSAGDEFAAEELVGTKRARTQQRVWEKASARWKANVRQSVRRRRKRQPAAQRDGETRSLVEEHLSSPPLPSRSHVDDPPATIEDNASSTIQTGPSRTATPVERAMDTATLSQPPAYLSNSASSTGKGRGELHRLRFTETADSQISANTYLGPSVGEPSTHEDGCFPYIDSAHVATDDKAVLARMATLASAPFPADGPVAGGSSEAYASVPPLEDEYEELPPDSEVFGGEGSASRNMRPFTSLDDPLSVHPDCQDVPSYSHDISLHPPILPLPPAKSRMAAPLFYEYPSSFEEDIIGLEPEAGPSAPPFEDPSLPVPSAPPLECDSDDSAALPSAPPLDDNYLDRNPVDGVEISASYAEGSVSASAPQPEYAPRSSPDCSSSSSSDSALPPPRYLP</sequence>
<feature type="compositionally biased region" description="Polar residues" evidence="5">
    <location>
        <begin position="1330"/>
        <end position="1348"/>
    </location>
</feature>
<keyword evidence="9" id="KW-1185">Reference proteome</keyword>
<dbReference type="PANTHER" id="PTHR12346">
    <property type="entry name" value="SIN3B-RELATED"/>
    <property type="match status" value="1"/>
</dbReference>
<evidence type="ECO:0000256" key="6">
    <source>
        <dbReference type="SAM" id="Phobius"/>
    </source>
</evidence>
<dbReference type="InterPro" id="IPR013194">
    <property type="entry name" value="HDAC_interact_dom"/>
</dbReference>
<feature type="region of interest" description="Disordered" evidence="5">
    <location>
        <begin position="74"/>
        <end position="123"/>
    </location>
</feature>
<protein>
    <submittedName>
        <fullName evidence="8">Paired amphipathic helix protein pst1</fullName>
    </submittedName>
</protein>
<keyword evidence="3 4" id="KW-0539">Nucleus</keyword>
<dbReference type="SMART" id="SM00761">
    <property type="entry name" value="HDAC_interact"/>
    <property type="match status" value="1"/>
</dbReference>
<feature type="compositionally biased region" description="Low complexity" evidence="5">
    <location>
        <begin position="938"/>
        <end position="948"/>
    </location>
</feature>
<feature type="compositionally biased region" description="Polar residues" evidence="5">
    <location>
        <begin position="1641"/>
        <end position="1655"/>
    </location>
</feature>
<feature type="domain" description="Histone deacetylase interacting" evidence="7">
    <location>
        <begin position="595"/>
        <end position="680"/>
    </location>
</feature>
<dbReference type="InterPro" id="IPR003822">
    <property type="entry name" value="PAH"/>
</dbReference>
<dbReference type="Pfam" id="PF02671">
    <property type="entry name" value="PAH"/>
    <property type="match status" value="2"/>
</dbReference>
<dbReference type="SUPFAM" id="SSF47762">
    <property type="entry name" value="PAH2 domain"/>
    <property type="match status" value="3"/>
</dbReference>
<evidence type="ECO:0000256" key="2">
    <source>
        <dbReference type="ARBA" id="ARBA00022491"/>
    </source>
</evidence>
<evidence type="ECO:0000256" key="3">
    <source>
        <dbReference type="ARBA" id="ARBA00023242"/>
    </source>
</evidence>
<evidence type="ECO:0000313" key="8">
    <source>
        <dbReference type="EMBL" id="OBZ68377.1"/>
    </source>
</evidence>
<dbReference type="InterPro" id="IPR036600">
    <property type="entry name" value="PAH_sf"/>
</dbReference>
<feature type="region of interest" description="Disordered" evidence="5">
    <location>
        <begin position="1323"/>
        <end position="1366"/>
    </location>
</feature>
<organism evidence="8 9">
    <name type="scientific">Grifola frondosa</name>
    <name type="common">Maitake</name>
    <name type="synonym">Polyporus frondosus</name>
    <dbReference type="NCBI Taxonomy" id="5627"/>
    <lineage>
        <taxon>Eukaryota</taxon>
        <taxon>Fungi</taxon>
        <taxon>Dikarya</taxon>
        <taxon>Basidiomycota</taxon>
        <taxon>Agaricomycotina</taxon>
        <taxon>Agaricomycetes</taxon>
        <taxon>Polyporales</taxon>
        <taxon>Grifolaceae</taxon>
        <taxon>Grifola</taxon>
    </lineage>
</organism>